<dbReference type="AlphaFoldDB" id="A0A0D9QHL4"/>
<accession>A0A0D9QHL4</accession>
<keyword evidence="2" id="KW-1185">Reference proteome</keyword>
<dbReference type="EMBL" id="KQ001697">
    <property type="protein sequence ID" value="KJP86277.1"/>
    <property type="molecule type" value="Genomic_DNA"/>
</dbReference>
<protein>
    <submittedName>
        <fullName evidence="1">Uncharacterized protein</fullName>
    </submittedName>
</protein>
<dbReference type="OrthoDB" id="391651at2759"/>
<evidence type="ECO:0000313" key="1">
    <source>
        <dbReference type="EMBL" id="KJP86277.1"/>
    </source>
</evidence>
<dbReference type="VEuPathDB" id="PlasmoDB:AK88_04091"/>
<organism evidence="1 2">
    <name type="scientific">Plasmodium fragile</name>
    <dbReference type="NCBI Taxonomy" id="5857"/>
    <lineage>
        <taxon>Eukaryota</taxon>
        <taxon>Sar</taxon>
        <taxon>Alveolata</taxon>
        <taxon>Apicomplexa</taxon>
        <taxon>Aconoidasida</taxon>
        <taxon>Haemosporida</taxon>
        <taxon>Plasmodiidae</taxon>
        <taxon>Plasmodium</taxon>
        <taxon>Plasmodium (Plasmodium)</taxon>
    </lineage>
</organism>
<name>A0A0D9QHL4_PLAFR</name>
<dbReference type="OMA" id="IFFDKYD"/>
<gene>
    <name evidence="1" type="ORF">AK88_04091</name>
</gene>
<dbReference type="Proteomes" id="UP000054561">
    <property type="component" value="Unassembled WGS sequence"/>
</dbReference>
<evidence type="ECO:0000313" key="2">
    <source>
        <dbReference type="Proteomes" id="UP000054561"/>
    </source>
</evidence>
<dbReference type="GeneID" id="24269405"/>
<proteinExistence type="predicted"/>
<reference evidence="1 2" key="1">
    <citation type="submission" date="2014-03" db="EMBL/GenBank/DDBJ databases">
        <title>The Genome Sequence of Plasmodium fragile nilgiri.</title>
        <authorList>
            <consortium name="The Broad Institute Genomics Platform"/>
            <consortium name="The Broad Institute Genome Sequencing Center for Infectious Disease"/>
            <person name="Neafsey D."/>
            <person name="Duraisingh M."/>
            <person name="Young S.K."/>
            <person name="Zeng Q."/>
            <person name="Gargeya S."/>
            <person name="Abouelleil A."/>
            <person name="Alvarado L."/>
            <person name="Chapman S.B."/>
            <person name="Gainer-Dewar J."/>
            <person name="Goldberg J."/>
            <person name="Griggs A."/>
            <person name="Gujja S."/>
            <person name="Hansen M."/>
            <person name="Howarth C."/>
            <person name="Imamovic A."/>
            <person name="Larimer J."/>
            <person name="Pearson M."/>
            <person name="Poon T.W."/>
            <person name="Priest M."/>
            <person name="Roberts A."/>
            <person name="Saif S."/>
            <person name="Shea T."/>
            <person name="Sykes S."/>
            <person name="Wortman J."/>
            <person name="Nusbaum C."/>
            <person name="Birren B."/>
        </authorList>
    </citation>
    <scope>NUCLEOTIDE SEQUENCE [LARGE SCALE GENOMIC DNA]</scope>
    <source>
        <strain evidence="2">nilgiri</strain>
    </source>
</reference>
<sequence>MSFRKKLDQRRNCNETVYEAYGKIDPHLNPNEKIIQAKNDVDENSAKKLPFFMNKAMKNEKKYHFLMNVNERDEDVEFVAKAMSTYLNVGEAIRVRMALLYCTEQYTLFRNYLIALREMLKGVLAIKVTRKGKIKKNILRFNRGHICIMASWSRKILMYDQITQINIGSSCTPELRLFEKNYKDTSNRPNYVVLRTLYRDYSFLFITDEKILLKLKNECPLVKLKNLLKNSNVHVQNDNLELNNSLMKKVNDNTISTTEENYEDMRKKQQEENCDGARGTSSNHVLSKDKLQDLNNVSQGFKYFFLTVLRSIKSRSVDMYNEEIKEIIKKNNMIFFDKYDFKNEKINCFFLFCQIRFDICGPEIWFTSKFDEILFTHMN</sequence>
<dbReference type="RefSeq" id="XP_012337124.1">
    <property type="nucleotide sequence ID" value="XM_012481701.1"/>
</dbReference>